<dbReference type="GO" id="GO:0008703">
    <property type="term" value="F:5-amino-6-(5-phosphoribosylamino)uracil reductase activity"/>
    <property type="evidence" value="ECO:0007669"/>
    <property type="project" value="InterPro"/>
</dbReference>
<organism evidence="2">
    <name type="scientific">hydrothermal vent metagenome</name>
    <dbReference type="NCBI Taxonomy" id="652676"/>
    <lineage>
        <taxon>unclassified sequences</taxon>
        <taxon>metagenomes</taxon>
        <taxon>ecological metagenomes</taxon>
    </lineage>
</organism>
<proteinExistence type="predicted"/>
<dbReference type="EC" id="1.5.1.3" evidence="2"/>
<dbReference type="InterPro" id="IPR002734">
    <property type="entry name" value="RibDG_C"/>
</dbReference>
<evidence type="ECO:0000259" key="1">
    <source>
        <dbReference type="Pfam" id="PF01872"/>
    </source>
</evidence>
<dbReference type="PANTHER" id="PTHR38011">
    <property type="entry name" value="DIHYDROFOLATE REDUCTASE FAMILY PROTEIN (AFU_ORTHOLOGUE AFUA_8G06820)"/>
    <property type="match status" value="1"/>
</dbReference>
<protein>
    <submittedName>
        <fullName evidence="2">Dihydrofolate reductase</fullName>
        <ecNumber evidence="2">1.5.1.3</ecNumber>
    </submittedName>
</protein>
<name>A0A161K113_9ZZZZ</name>
<dbReference type="InterPro" id="IPR024072">
    <property type="entry name" value="DHFR-like_dom_sf"/>
</dbReference>
<accession>A0A161K113</accession>
<feature type="domain" description="Bacterial bifunctional deaminase-reductase C-terminal" evidence="1">
    <location>
        <begin position="2"/>
        <end position="185"/>
    </location>
</feature>
<dbReference type="GO" id="GO:0004146">
    <property type="term" value="F:dihydrofolate reductase activity"/>
    <property type="evidence" value="ECO:0007669"/>
    <property type="project" value="UniProtKB-EC"/>
</dbReference>
<gene>
    <name evidence="2" type="ORF">MGWOODY_Smn2375</name>
</gene>
<dbReference type="EMBL" id="CZQE01000397">
    <property type="protein sequence ID" value="CUS46816.1"/>
    <property type="molecule type" value="Genomic_DNA"/>
</dbReference>
<dbReference type="Gene3D" id="3.40.430.10">
    <property type="entry name" value="Dihydrofolate Reductase, subunit A"/>
    <property type="match status" value="1"/>
</dbReference>
<dbReference type="InterPro" id="IPR050765">
    <property type="entry name" value="Riboflavin_Biosynth_HTPR"/>
</dbReference>
<dbReference type="Pfam" id="PF01872">
    <property type="entry name" value="RibD_C"/>
    <property type="match status" value="1"/>
</dbReference>
<dbReference type="GO" id="GO:0009231">
    <property type="term" value="P:riboflavin biosynthetic process"/>
    <property type="evidence" value="ECO:0007669"/>
    <property type="project" value="InterPro"/>
</dbReference>
<sequence length="220" mass="23203">MRKIIASAFQSLDGVMQSPGAPEEDPTGGFTLGGWVAVPEDAMMEEHLGRVLGGDYDLLLGRKTYDIFAAYWPFQPDNPIGDKFNAVTKYVVTSSPEPLGWANSIAIGGDAAAGIARIKASDGPDLLIQGSTKLYPALLEAGLIDRLFLMTFPVVLGGGKRLFAEGVKPGALKLVESAVSTTGVIMATYEPAGPVQTGSFATQEPSALEIARREKMALEG</sequence>
<reference evidence="2" key="1">
    <citation type="submission" date="2015-10" db="EMBL/GenBank/DDBJ databases">
        <authorList>
            <person name="Gilbert D.G."/>
        </authorList>
    </citation>
    <scope>NUCLEOTIDE SEQUENCE</scope>
</reference>
<dbReference type="SUPFAM" id="SSF53597">
    <property type="entry name" value="Dihydrofolate reductase-like"/>
    <property type="match status" value="1"/>
</dbReference>
<dbReference type="AlphaFoldDB" id="A0A161K113"/>
<keyword evidence="2" id="KW-0560">Oxidoreductase</keyword>
<evidence type="ECO:0000313" key="2">
    <source>
        <dbReference type="EMBL" id="CUS46816.1"/>
    </source>
</evidence>
<dbReference type="PANTHER" id="PTHR38011:SF2">
    <property type="entry name" value="BIFUNCTIONAL DEAMINASE-REDUCTASE DOMAIN PROTEIN"/>
    <property type="match status" value="1"/>
</dbReference>